<evidence type="ECO:0000313" key="2">
    <source>
        <dbReference type="Proteomes" id="UP001153678"/>
    </source>
</evidence>
<organism evidence="1 2">
    <name type="scientific">Funneliformis geosporum</name>
    <dbReference type="NCBI Taxonomy" id="1117311"/>
    <lineage>
        <taxon>Eukaryota</taxon>
        <taxon>Fungi</taxon>
        <taxon>Fungi incertae sedis</taxon>
        <taxon>Mucoromycota</taxon>
        <taxon>Glomeromycotina</taxon>
        <taxon>Glomeromycetes</taxon>
        <taxon>Glomerales</taxon>
        <taxon>Glomeraceae</taxon>
        <taxon>Funneliformis</taxon>
    </lineage>
</organism>
<feature type="non-terminal residue" evidence="1">
    <location>
        <position position="80"/>
    </location>
</feature>
<dbReference type="Proteomes" id="UP001153678">
    <property type="component" value="Unassembled WGS sequence"/>
</dbReference>
<sequence length="80" mass="9125">KLNFEYDKLHPLSVKIPEEVIIQLAKTSFFINNKTEAMNIDESLNFYNNSQLANNNNNNALIEGCISLSELSDVDLSYQE</sequence>
<dbReference type="EMBL" id="CAMKVN010002819">
    <property type="protein sequence ID" value="CAI2182737.1"/>
    <property type="molecule type" value="Genomic_DNA"/>
</dbReference>
<dbReference type="AlphaFoldDB" id="A0A9W4WS57"/>
<keyword evidence="2" id="KW-1185">Reference proteome</keyword>
<comment type="caution">
    <text evidence="1">The sequence shown here is derived from an EMBL/GenBank/DDBJ whole genome shotgun (WGS) entry which is preliminary data.</text>
</comment>
<gene>
    <name evidence="1" type="ORF">FWILDA_LOCUS10728</name>
</gene>
<reference evidence="1" key="1">
    <citation type="submission" date="2022-08" db="EMBL/GenBank/DDBJ databases">
        <authorList>
            <person name="Kallberg Y."/>
            <person name="Tangrot J."/>
            <person name="Rosling A."/>
        </authorList>
    </citation>
    <scope>NUCLEOTIDE SEQUENCE</scope>
    <source>
        <strain evidence="1">Wild A</strain>
    </source>
</reference>
<protein>
    <submittedName>
        <fullName evidence="1">5706_t:CDS:1</fullName>
    </submittedName>
</protein>
<proteinExistence type="predicted"/>
<evidence type="ECO:0000313" key="1">
    <source>
        <dbReference type="EMBL" id="CAI2182737.1"/>
    </source>
</evidence>
<accession>A0A9W4WS57</accession>
<name>A0A9W4WS57_9GLOM</name>